<dbReference type="Proteomes" id="UP000024635">
    <property type="component" value="Unassembled WGS sequence"/>
</dbReference>
<proteinExistence type="predicted"/>
<reference evidence="2" key="1">
    <citation type="journal article" date="2015" name="Nat. Genet.">
        <title>The genome and transcriptome of the zoonotic hookworm Ancylostoma ceylanicum identify infection-specific gene families.</title>
        <authorList>
            <person name="Schwarz E.M."/>
            <person name="Hu Y."/>
            <person name="Antoshechkin I."/>
            <person name="Miller M.M."/>
            <person name="Sternberg P.W."/>
            <person name="Aroian R.V."/>
        </authorList>
    </citation>
    <scope>NUCLEOTIDE SEQUENCE</scope>
    <source>
        <strain evidence="2">HY135</strain>
    </source>
</reference>
<evidence type="ECO:0000313" key="1">
    <source>
        <dbReference type="EMBL" id="EYB95404.1"/>
    </source>
</evidence>
<organism evidence="1 2">
    <name type="scientific">Ancylostoma ceylanicum</name>
    <dbReference type="NCBI Taxonomy" id="53326"/>
    <lineage>
        <taxon>Eukaryota</taxon>
        <taxon>Metazoa</taxon>
        <taxon>Ecdysozoa</taxon>
        <taxon>Nematoda</taxon>
        <taxon>Chromadorea</taxon>
        <taxon>Rhabditida</taxon>
        <taxon>Rhabditina</taxon>
        <taxon>Rhabditomorpha</taxon>
        <taxon>Strongyloidea</taxon>
        <taxon>Ancylostomatidae</taxon>
        <taxon>Ancylostomatinae</taxon>
        <taxon>Ancylostoma</taxon>
    </lineage>
</organism>
<name>A0A016SYJ9_9BILA</name>
<protein>
    <submittedName>
        <fullName evidence="1">Uncharacterized protein</fullName>
    </submittedName>
</protein>
<sequence>MRETRCTRMKWILNITQLNGSELLLSWTKVCCFFKGLINEATMQSSYLRRVRSRSMSLDPRKRSGRKKKAGVVYHREFLQKKQNTFRTCTTGEAIDQWEAVEMYAATRPRRTRVILQSRSFKFYALDDFAGSDSILLSYSTFENLPSFSQRC</sequence>
<gene>
    <name evidence="1" type="primary">Acey_s0160.g3337</name>
    <name evidence="1" type="ORF">Y032_0160g3337</name>
</gene>
<dbReference type="EMBL" id="JARK01001496">
    <property type="protein sequence ID" value="EYB95404.1"/>
    <property type="molecule type" value="Genomic_DNA"/>
</dbReference>
<dbReference type="AlphaFoldDB" id="A0A016SYJ9"/>
<accession>A0A016SYJ9</accession>
<evidence type="ECO:0000313" key="2">
    <source>
        <dbReference type="Proteomes" id="UP000024635"/>
    </source>
</evidence>
<keyword evidence="2" id="KW-1185">Reference proteome</keyword>
<comment type="caution">
    <text evidence="1">The sequence shown here is derived from an EMBL/GenBank/DDBJ whole genome shotgun (WGS) entry which is preliminary data.</text>
</comment>